<keyword evidence="4" id="KW-0274">FAD</keyword>
<keyword evidence="5" id="KW-0560">Oxidoreductase</keyword>
<evidence type="ECO:0000313" key="8">
    <source>
        <dbReference type="Proteomes" id="UP001055115"/>
    </source>
</evidence>
<dbReference type="Gene3D" id="3.30.9.10">
    <property type="entry name" value="D-Amino Acid Oxidase, subunit A, domain 2"/>
    <property type="match status" value="1"/>
</dbReference>
<comment type="cofactor">
    <cofactor evidence="1">
        <name>FAD</name>
        <dbReference type="ChEBI" id="CHEBI:57692"/>
    </cofactor>
</comment>
<dbReference type="SUPFAM" id="SSF51905">
    <property type="entry name" value="FAD/NAD(P)-binding domain"/>
    <property type="match status" value="1"/>
</dbReference>
<proteinExistence type="inferred from homology"/>
<evidence type="ECO:0000256" key="5">
    <source>
        <dbReference type="ARBA" id="ARBA00023002"/>
    </source>
</evidence>
<comment type="similarity">
    <text evidence="2">Belongs to the MSOX/MTOX family.</text>
</comment>
<dbReference type="Proteomes" id="UP001055115">
    <property type="component" value="Unassembled WGS sequence"/>
</dbReference>
<dbReference type="Pfam" id="PF01266">
    <property type="entry name" value="DAO"/>
    <property type="match status" value="1"/>
</dbReference>
<evidence type="ECO:0000256" key="1">
    <source>
        <dbReference type="ARBA" id="ARBA00001974"/>
    </source>
</evidence>
<evidence type="ECO:0000256" key="2">
    <source>
        <dbReference type="ARBA" id="ARBA00010989"/>
    </source>
</evidence>
<dbReference type="InterPro" id="IPR036188">
    <property type="entry name" value="FAD/NAD-bd_sf"/>
</dbReference>
<dbReference type="InterPro" id="IPR045170">
    <property type="entry name" value="MTOX"/>
</dbReference>
<evidence type="ECO:0000259" key="6">
    <source>
        <dbReference type="Pfam" id="PF01266"/>
    </source>
</evidence>
<dbReference type="Gene3D" id="3.50.50.60">
    <property type="entry name" value="FAD/NAD(P)-binding domain"/>
    <property type="match status" value="1"/>
</dbReference>
<reference evidence="7 8" key="1">
    <citation type="submission" date="2022-03" db="EMBL/GenBank/DDBJ databases">
        <title>Genome data of Colletotrichum spp.</title>
        <authorList>
            <person name="Utami Y.D."/>
            <person name="Hiruma K."/>
        </authorList>
    </citation>
    <scope>NUCLEOTIDE SEQUENCE [LARGE SCALE GENOMIC DNA]</scope>
    <source>
        <strain evidence="7 8">MAFF 239500</strain>
    </source>
</reference>
<dbReference type="AlphaFoldDB" id="A0AA37L9Z1"/>
<dbReference type="GeneID" id="73325565"/>
<evidence type="ECO:0000313" key="7">
    <source>
        <dbReference type="EMBL" id="GKT44582.1"/>
    </source>
</evidence>
<organism evidence="7 8">
    <name type="scientific">Colletotrichum spaethianum</name>
    <dbReference type="NCBI Taxonomy" id="700344"/>
    <lineage>
        <taxon>Eukaryota</taxon>
        <taxon>Fungi</taxon>
        <taxon>Dikarya</taxon>
        <taxon>Ascomycota</taxon>
        <taxon>Pezizomycotina</taxon>
        <taxon>Sordariomycetes</taxon>
        <taxon>Hypocreomycetidae</taxon>
        <taxon>Glomerellales</taxon>
        <taxon>Glomerellaceae</taxon>
        <taxon>Colletotrichum</taxon>
        <taxon>Colletotrichum spaethianum species complex</taxon>
    </lineage>
</organism>
<dbReference type="PANTHER" id="PTHR10961:SF26">
    <property type="entry name" value="L-SACCHAROPINE OXIDASE"/>
    <property type="match status" value="1"/>
</dbReference>
<keyword evidence="3" id="KW-0285">Flavoprotein</keyword>
<dbReference type="EMBL" id="BQXU01000010">
    <property type="protein sequence ID" value="GKT44582.1"/>
    <property type="molecule type" value="Genomic_DNA"/>
</dbReference>
<sequence length="455" mass="50394">MADSTPPLSKTSSIAIIGAGTFGISTAYHLAKRGYTNITCLDRHPVPSLDSAGYDLNKIIRTEYDEPLYTDLALEALNAWRQPEWNGVFHETGRIVTTLGDPLAEKHLKESYENLKKAGQAGGLELVEGKEQIAKHVPQLRNAEGIEKWKGLWNSQGGWAHAKKSLEKWGHEALGMGVKFISGPEGTMTELSLDSSGSLDGIKVASGDVVRADRYILCTGAASPAVLPELSREMWTKCWSLAHIELNDEEIAQWKGIPVVDNFELGFTFEPDPETSKSTSNMVMERITNRYKEWMKICDGSPGYQYRVGTYTDPSGKVEHYSVPRYASTHPDDGIPDEAATAIKLFIDTVMPQFSGRPLLGARVCWCTDSPDAHWLIDNHPKHPSLLLATGDSGHAFKMFPIIGDYISDALEGKERGLKKEWKYGNRESRPVATRPGTEVKDLRDVLHLETKQGL</sequence>
<evidence type="ECO:0000256" key="4">
    <source>
        <dbReference type="ARBA" id="ARBA00022827"/>
    </source>
</evidence>
<gene>
    <name evidence="7" type="ORF">ColSpa_04763</name>
</gene>
<evidence type="ECO:0000256" key="3">
    <source>
        <dbReference type="ARBA" id="ARBA00022630"/>
    </source>
</evidence>
<dbReference type="InterPro" id="IPR006076">
    <property type="entry name" value="FAD-dep_OxRdtase"/>
</dbReference>
<dbReference type="GO" id="GO:0050660">
    <property type="term" value="F:flavin adenine dinucleotide binding"/>
    <property type="evidence" value="ECO:0007669"/>
    <property type="project" value="InterPro"/>
</dbReference>
<feature type="domain" description="FAD dependent oxidoreductase" evidence="6">
    <location>
        <begin position="14"/>
        <end position="409"/>
    </location>
</feature>
<dbReference type="GO" id="GO:0051698">
    <property type="term" value="F:saccharopine oxidase activity"/>
    <property type="evidence" value="ECO:0007669"/>
    <property type="project" value="TreeGrafter"/>
</dbReference>
<comment type="caution">
    <text evidence="7">The sequence shown here is derived from an EMBL/GenBank/DDBJ whole genome shotgun (WGS) entry which is preliminary data.</text>
</comment>
<protein>
    <submittedName>
        <fullName evidence="7">L-saccharopine oxidase</fullName>
    </submittedName>
</protein>
<keyword evidence="8" id="KW-1185">Reference proteome</keyword>
<dbReference type="RefSeq" id="XP_049126932.1">
    <property type="nucleotide sequence ID" value="XM_049270975.1"/>
</dbReference>
<name>A0AA37L9Z1_9PEZI</name>
<dbReference type="PANTHER" id="PTHR10961">
    <property type="entry name" value="PEROXISOMAL SARCOSINE OXIDASE"/>
    <property type="match status" value="1"/>
</dbReference>
<accession>A0AA37L9Z1</accession>
<dbReference type="GO" id="GO:0008115">
    <property type="term" value="F:sarcosine oxidase activity"/>
    <property type="evidence" value="ECO:0007669"/>
    <property type="project" value="TreeGrafter"/>
</dbReference>